<dbReference type="PANTHER" id="PTHR46724">
    <property type="entry name" value="ADP-RIBOSYLATION FACTOR-LIKE PROTEIN 9-RELATED"/>
    <property type="match status" value="1"/>
</dbReference>
<dbReference type="OrthoDB" id="442317at2759"/>
<dbReference type="InterPro" id="IPR006689">
    <property type="entry name" value="Small_GTPase_ARF/SAR"/>
</dbReference>
<dbReference type="GO" id="GO:0003924">
    <property type="term" value="F:GTPase activity"/>
    <property type="evidence" value="ECO:0007669"/>
    <property type="project" value="InterPro"/>
</dbReference>
<dbReference type="SMART" id="SM00177">
    <property type="entry name" value="ARF"/>
    <property type="match status" value="1"/>
</dbReference>
<feature type="compositionally biased region" description="Low complexity" evidence="5">
    <location>
        <begin position="76"/>
        <end position="96"/>
    </location>
</feature>
<feature type="region of interest" description="Disordered" evidence="5">
    <location>
        <begin position="1"/>
        <end position="28"/>
    </location>
</feature>
<dbReference type="SUPFAM" id="SSF52540">
    <property type="entry name" value="P-loop containing nucleoside triphosphate hydrolases"/>
    <property type="match status" value="1"/>
</dbReference>
<feature type="binding site" evidence="4">
    <location>
        <position position="106"/>
    </location>
    <ligand>
        <name>Mg(2+)</name>
        <dbReference type="ChEBI" id="CHEBI:18420"/>
    </ligand>
</feature>
<keyword evidence="2 3" id="KW-0342">GTP-binding</keyword>
<evidence type="ECO:0000256" key="5">
    <source>
        <dbReference type="SAM" id="MobiDB-lite"/>
    </source>
</evidence>
<name>A0A830HFM4_9CHLO</name>
<dbReference type="Pfam" id="PF00025">
    <property type="entry name" value="Arf"/>
    <property type="match status" value="1"/>
</dbReference>
<evidence type="ECO:0000256" key="3">
    <source>
        <dbReference type="PIRSR" id="PIRSR606689-1"/>
    </source>
</evidence>
<dbReference type="PROSITE" id="PS51417">
    <property type="entry name" value="ARF"/>
    <property type="match status" value="1"/>
</dbReference>
<feature type="binding site" evidence="3">
    <location>
        <begin position="41"/>
        <end position="48"/>
    </location>
    <ligand>
        <name>GTP</name>
        <dbReference type="ChEBI" id="CHEBI:37565"/>
    </ligand>
</feature>
<dbReference type="GO" id="GO:0046872">
    <property type="term" value="F:metal ion binding"/>
    <property type="evidence" value="ECO:0007669"/>
    <property type="project" value="UniProtKB-KW"/>
</dbReference>
<dbReference type="InterPro" id="IPR053254">
    <property type="entry name" value="Arf-like_GTPase"/>
</dbReference>
<keyword evidence="7" id="KW-1185">Reference proteome</keyword>
<evidence type="ECO:0000256" key="2">
    <source>
        <dbReference type="ARBA" id="ARBA00023134"/>
    </source>
</evidence>
<keyword evidence="4" id="KW-0479">Metal-binding</keyword>
<dbReference type="AlphaFoldDB" id="A0A830HFM4"/>
<reference evidence="6" key="1">
    <citation type="submission" date="2020-10" db="EMBL/GenBank/DDBJ databases">
        <title>Unveiling of a novel bifunctional photoreceptor, Dualchrome1, isolated from a cosmopolitan green alga.</title>
        <authorList>
            <person name="Suzuki S."/>
            <person name="Kawachi M."/>
        </authorList>
    </citation>
    <scope>NUCLEOTIDE SEQUENCE</scope>
    <source>
        <strain evidence="6">NIES 2893</strain>
    </source>
</reference>
<sequence length="258" mass="27415">MGGCTSTTAAEDPAAPTASTSQRKWTRNSKKRADFQLAFLGLDQGGKTSLIHSLVYSQHYSSDAASDGGTSGAPGGETAASGAAPAPSSSDEPAASVGRAIVPPPTSTILSNVVLIEDERIELIDLPGDPKERRRWEEVVDCATGVVFVVDSADPMRIPVAKRELWNMVNRLRDKCLPTLVLANKQDVDRAMDVHNVAGALDLLSLRSLTDPAPITVRASSMFNPTDTKQALKWLLTAVVSLASLKKAEGEMDDLADF</sequence>
<protein>
    <submittedName>
        <fullName evidence="6">ADP-ribosylation factor-like protein 5B</fullName>
    </submittedName>
</protein>
<feature type="binding site" evidence="3">
    <location>
        <position position="128"/>
    </location>
    <ligand>
        <name>GTP</name>
        <dbReference type="ChEBI" id="CHEBI:37565"/>
    </ligand>
</feature>
<dbReference type="InterPro" id="IPR027417">
    <property type="entry name" value="P-loop_NTPase"/>
</dbReference>
<keyword evidence="1 3" id="KW-0547">Nucleotide-binding</keyword>
<evidence type="ECO:0000256" key="4">
    <source>
        <dbReference type="PIRSR" id="PIRSR606689-2"/>
    </source>
</evidence>
<dbReference type="Gene3D" id="3.40.50.300">
    <property type="entry name" value="P-loop containing nucleotide triphosphate hydrolases"/>
    <property type="match status" value="1"/>
</dbReference>
<dbReference type="Proteomes" id="UP000660262">
    <property type="component" value="Unassembled WGS sequence"/>
</dbReference>
<dbReference type="EMBL" id="BNJQ01000008">
    <property type="protein sequence ID" value="GHP04590.1"/>
    <property type="molecule type" value="Genomic_DNA"/>
</dbReference>
<accession>A0A830HFM4</accession>
<evidence type="ECO:0000313" key="6">
    <source>
        <dbReference type="EMBL" id="GHP04590.1"/>
    </source>
</evidence>
<feature type="binding site" evidence="4">
    <location>
        <position position="48"/>
    </location>
    <ligand>
        <name>Mg(2+)</name>
        <dbReference type="ChEBI" id="CHEBI:18420"/>
    </ligand>
</feature>
<feature type="compositionally biased region" description="Low complexity" evidence="5">
    <location>
        <begin position="1"/>
        <end position="21"/>
    </location>
</feature>
<proteinExistence type="predicted"/>
<feature type="region of interest" description="Disordered" evidence="5">
    <location>
        <begin position="62"/>
        <end position="102"/>
    </location>
</feature>
<evidence type="ECO:0000256" key="1">
    <source>
        <dbReference type="ARBA" id="ARBA00022741"/>
    </source>
</evidence>
<feature type="binding site" evidence="3">
    <location>
        <begin position="184"/>
        <end position="187"/>
    </location>
    <ligand>
        <name>GTP</name>
        <dbReference type="ChEBI" id="CHEBI:37565"/>
    </ligand>
</feature>
<keyword evidence="4" id="KW-0460">Magnesium</keyword>
<gene>
    <name evidence="6" type="ORF">PPROV_000334400</name>
</gene>
<dbReference type="GO" id="GO:0005525">
    <property type="term" value="F:GTP binding"/>
    <property type="evidence" value="ECO:0007669"/>
    <property type="project" value="UniProtKB-KW"/>
</dbReference>
<evidence type="ECO:0000313" key="7">
    <source>
        <dbReference type="Proteomes" id="UP000660262"/>
    </source>
</evidence>
<comment type="caution">
    <text evidence="6">The sequence shown here is derived from an EMBL/GenBank/DDBJ whole genome shotgun (WGS) entry which is preliminary data.</text>
</comment>
<organism evidence="6 7">
    <name type="scientific">Pycnococcus provasolii</name>
    <dbReference type="NCBI Taxonomy" id="41880"/>
    <lineage>
        <taxon>Eukaryota</taxon>
        <taxon>Viridiplantae</taxon>
        <taxon>Chlorophyta</taxon>
        <taxon>Pseudoscourfieldiophyceae</taxon>
        <taxon>Pseudoscourfieldiales</taxon>
        <taxon>Pycnococcaceae</taxon>
        <taxon>Pycnococcus</taxon>
    </lineage>
</organism>